<proteinExistence type="predicted"/>
<dbReference type="OrthoDB" id="10340750at2759"/>
<accession>A0A9W6U7I8</accession>
<comment type="caution">
    <text evidence="2">The sequence shown here is derived from an EMBL/GenBank/DDBJ whole genome shotgun (WGS) entry which is preliminary data.</text>
</comment>
<reference evidence="2" key="1">
    <citation type="submission" date="2023-04" db="EMBL/GenBank/DDBJ databases">
        <title>Phytophthora fragariaefolia NBRC 109709.</title>
        <authorList>
            <person name="Ichikawa N."/>
            <person name="Sato H."/>
            <person name="Tonouchi N."/>
        </authorList>
    </citation>
    <scope>NUCLEOTIDE SEQUENCE</scope>
    <source>
        <strain evidence="2">NBRC 109709</strain>
    </source>
</reference>
<name>A0A9W6U7I8_9STRA</name>
<evidence type="ECO:0000256" key="1">
    <source>
        <dbReference type="SAM" id="MobiDB-lite"/>
    </source>
</evidence>
<sequence length="112" mass="12516">MKGSAMDALRVAFIRLGLQTNIRSTIILLFGSHQTHITRDDAKRHFPEILHGNMNTGRHVQRPIQIDEQAENDVAVDDPVATHDPVVIPDDEPNQPPAANDRHPYVRSLGVQ</sequence>
<dbReference type="AlphaFoldDB" id="A0A9W6U7I8"/>
<gene>
    <name evidence="2" type="ORF">Pfra01_000511700</name>
</gene>
<evidence type="ECO:0000313" key="3">
    <source>
        <dbReference type="Proteomes" id="UP001165121"/>
    </source>
</evidence>
<feature type="region of interest" description="Disordered" evidence="1">
    <location>
        <begin position="67"/>
        <end position="112"/>
    </location>
</feature>
<protein>
    <submittedName>
        <fullName evidence="2">Unnamed protein product</fullName>
    </submittedName>
</protein>
<dbReference type="EMBL" id="BSXT01000409">
    <property type="protein sequence ID" value="GMF26704.1"/>
    <property type="molecule type" value="Genomic_DNA"/>
</dbReference>
<keyword evidence="3" id="KW-1185">Reference proteome</keyword>
<evidence type="ECO:0000313" key="2">
    <source>
        <dbReference type="EMBL" id="GMF26704.1"/>
    </source>
</evidence>
<dbReference type="Proteomes" id="UP001165121">
    <property type="component" value="Unassembled WGS sequence"/>
</dbReference>
<organism evidence="2 3">
    <name type="scientific">Phytophthora fragariaefolia</name>
    <dbReference type="NCBI Taxonomy" id="1490495"/>
    <lineage>
        <taxon>Eukaryota</taxon>
        <taxon>Sar</taxon>
        <taxon>Stramenopiles</taxon>
        <taxon>Oomycota</taxon>
        <taxon>Peronosporomycetes</taxon>
        <taxon>Peronosporales</taxon>
        <taxon>Peronosporaceae</taxon>
        <taxon>Phytophthora</taxon>
    </lineage>
</organism>